<sequence length="24" mass="2768">MDIVKAKCKIQHQRLQSSSVKIQV</sequence>
<reference evidence="1" key="2">
    <citation type="journal article" date="2015" name="Data Brief">
        <title>Shoot transcriptome of the giant reed, Arundo donax.</title>
        <authorList>
            <person name="Barrero R.A."/>
            <person name="Guerrero F.D."/>
            <person name="Moolhuijzen P."/>
            <person name="Goolsby J.A."/>
            <person name="Tidwell J."/>
            <person name="Bellgard S.E."/>
            <person name="Bellgard M.I."/>
        </authorList>
    </citation>
    <scope>NUCLEOTIDE SEQUENCE</scope>
    <source>
        <tissue evidence="1">Shoot tissue taken approximately 20 cm above the soil surface</tissue>
    </source>
</reference>
<organism evidence="1">
    <name type="scientific">Arundo donax</name>
    <name type="common">Giant reed</name>
    <name type="synonym">Donax arundinaceus</name>
    <dbReference type="NCBI Taxonomy" id="35708"/>
    <lineage>
        <taxon>Eukaryota</taxon>
        <taxon>Viridiplantae</taxon>
        <taxon>Streptophyta</taxon>
        <taxon>Embryophyta</taxon>
        <taxon>Tracheophyta</taxon>
        <taxon>Spermatophyta</taxon>
        <taxon>Magnoliopsida</taxon>
        <taxon>Liliopsida</taxon>
        <taxon>Poales</taxon>
        <taxon>Poaceae</taxon>
        <taxon>PACMAD clade</taxon>
        <taxon>Arundinoideae</taxon>
        <taxon>Arundineae</taxon>
        <taxon>Arundo</taxon>
    </lineage>
</organism>
<protein>
    <submittedName>
        <fullName evidence="1">Uncharacterized protein</fullName>
    </submittedName>
</protein>
<dbReference type="EMBL" id="GBRH01224341">
    <property type="protein sequence ID" value="JAD73554.1"/>
    <property type="molecule type" value="Transcribed_RNA"/>
</dbReference>
<dbReference type="AlphaFoldDB" id="A0A0A9CB68"/>
<accession>A0A0A9CB68</accession>
<proteinExistence type="predicted"/>
<reference evidence="1" key="1">
    <citation type="submission" date="2014-09" db="EMBL/GenBank/DDBJ databases">
        <authorList>
            <person name="Magalhaes I.L.F."/>
            <person name="Oliveira U."/>
            <person name="Santos F.R."/>
            <person name="Vidigal T.H.D.A."/>
            <person name="Brescovit A.D."/>
            <person name="Santos A.J."/>
        </authorList>
    </citation>
    <scope>NUCLEOTIDE SEQUENCE</scope>
    <source>
        <tissue evidence="1">Shoot tissue taken approximately 20 cm above the soil surface</tissue>
    </source>
</reference>
<evidence type="ECO:0000313" key="1">
    <source>
        <dbReference type="EMBL" id="JAD73554.1"/>
    </source>
</evidence>
<name>A0A0A9CB68_ARUDO</name>